<protein>
    <recommendedName>
        <fullName evidence="2">PEHE domain-containing protein</fullName>
    </recommendedName>
</protein>
<dbReference type="InterPro" id="IPR029332">
    <property type="entry name" value="PEHE_dom"/>
</dbReference>
<dbReference type="InterPro" id="IPR026180">
    <property type="entry name" value="NSL1"/>
</dbReference>
<dbReference type="EMBL" id="OW152829">
    <property type="protein sequence ID" value="CAH2047478.1"/>
    <property type="molecule type" value="Genomic_DNA"/>
</dbReference>
<feature type="compositionally biased region" description="Basic and acidic residues" evidence="1">
    <location>
        <begin position="593"/>
        <end position="621"/>
    </location>
</feature>
<evidence type="ECO:0000256" key="1">
    <source>
        <dbReference type="SAM" id="MobiDB-lite"/>
    </source>
</evidence>
<feature type="compositionally biased region" description="Low complexity" evidence="1">
    <location>
        <begin position="551"/>
        <end position="571"/>
    </location>
</feature>
<feature type="compositionally biased region" description="Low complexity" evidence="1">
    <location>
        <begin position="741"/>
        <end position="757"/>
    </location>
</feature>
<feature type="domain" description="PEHE" evidence="2">
    <location>
        <begin position="652"/>
        <end position="784"/>
    </location>
</feature>
<accession>A0ABN8I2T8</accession>
<gene>
    <name evidence="3" type="ORF">IPOD504_LOCUS5796</name>
</gene>
<keyword evidence="4" id="KW-1185">Reference proteome</keyword>
<feature type="region of interest" description="Disordered" evidence="1">
    <location>
        <begin position="679"/>
        <end position="872"/>
    </location>
</feature>
<feature type="compositionally biased region" description="Basic and acidic residues" evidence="1">
    <location>
        <begin position="862"/>
        <end position="872"/>
    </location>
</feature>
<feature type="non-terminal residue" evidence="3">
    <location>
        <position position="1"/>
    </location>
</feature>
<feature type="compositionally biased region" description="Basic and acidic residues" evidence="1">
    <location>
        <begin position="697"/>
        <end position="706"/>
    </location>
</feature>
<feature type="region of interest" description="Disordered" evidence="1">
    <location>
        <begin position="532"/>
        <end position="629"/>
    </location>
</feature>
<evidence type="ECO:0000313" key="4">
    <source>
        <dbReference type="Proteomes" id="UP000837857"/>
    </source>
</evidence>
<proteinExistence type="predicted"/>
<name>A0ABN8I2T8_9NEOP</name>
<feature type="compositionally biased region" description="Basic residues" evidence="1">
    <location>
        <begin position="576"/>
        <end position="592"/>
    </location>
</feature>
<dbReference type="PANTHER" id="PTHR22443:SF18">
    <property type="entry name" value="NON-SPECIFIC LETHAL 1, ISOFORM M"/>
    <property type="match status" value="1"/>
</dbReference>
<dbReference type="PROSITE" id="PS52052">
    <property type="entry name" value="PEHE"/>
    <property type="match status" value="1"/>
</dbReference>
<feature type="compositionally biased region" description="Acidic residues" evidence="1">
    <location>
        <begin position="826"/>
        <end position="835"/>
    </location>
</feature>
<dbReference type="Proteomes" id="UP000837857">
    <property type="component" value="Chromosome 17"/>
</dbReference>
<evidence type="ECO:0000259" key="2">
    <source>
        <dbReference type="PROSITE" id="PS52052"/>
    </source>
</evidence>
<dbReference type="SMART" id="SM01300">
    <property type="entry name" value="PEHE"/>
    <property type="match status" value="1"/>
</dbReference>
<dbReference type="PANTHER" id="PTHR22443">
    <property type="entry name" value="NON-SPECIFIC LETHAL 1, ISOFORM M"/>
    <property type="match status" value="1"/>
</dbReference>
<feature type="compositionally biased region" description="Polar residues" evidence="1">
    <location>
        <begin position="810"/>
        <end position="820"/>
    </location>
</feature>
<evidence type="ECO:0000313" key="3">
    <source>
        <dbReference type="EMBL" id="CAH2047478.1"/>
    </source>
</evidence>
<organism evidence="3 4">
    <name type="scientific">Iphiclides podalirius</name>
    <name type="common">scarce swallowtail</name>
    <dbReference type="NCBI Taxonomy" id="110791"/>
    <lineage>
        <taxon>Eukaryota</taxon>
        <taxon>Metazoa</taxon>
        <taxon>Ecdysozoa</taxon>
        <taxon>Arthropoda</taxon>
        <taxon>Hexapoda</taxon>
        <taxon>Insecta</taxon>
        <taxon>Pterygota</taxon>
        <taxon>Neoptera</taxon>
        <taxon>Endopterygota</taxon>
        <taxon>Lepidoptera</taxon>
        <taxon>Glossata</taxon>
        <taxon>Ditrysia</taxon>
        <taxon>Papilionoidea</taxon>
        <taxon>Papilionidae</taxon>
        <taxon>Papilioninae</taxon>
        <taxon>Iphiclides</taxon>
    </lineage>
</organism>
<reference evidence="3" key="1">
    <citation type="submission" date="2022-03" db="EMBL/GenBank/DDBJ databases">
        <authorList>
            <person name="Martin H S."/>
        </authorList>
    </citation>
    <scope>NUCLEOTIDE SEQUENCE</scope>
</reference>
<sequence>MDSDLQYLLGLRNKPLRLLVYSFFVITSAPSRLTSYFGELWNRRKTDFANNPALTRSAASAAGGARVMAPALSVASRDHHEYETIENLEKPSHPRRALASVDNLATHMEEEDMGLQNQPSLAKDSQEMEQILVDLGSSDLAQADLLQAIKTLESGGDALSTGDPDAIFPLSGFDLTETVDSEGDAAEDKVRLLQARLERRCAFLQRRLRILQARAIGKRISEEVAQTFEKSTRGARKDGGGRPMGIKALLKKIETTAALQASAASRIVVGPKYYHASTSRGDASRSASIGIASGTLAGLDDTAGALRSHLSMVKFQLDSDATASSSGAESNDEAVTYNNPHQQQMAIEKRALWSWQKARASIASRWCWLQAQVQELEYKIRQHNELHKQVREAKGPIELEGEPVAYEGALPGDDKDIPATCARVRPLRRDTFKKRKLLQMHNLHIATPKAAKPSDIKCSCRQPLESCAVCTGRAEATQPQACSTLSAAQRLALVDPGYHPVLSDVRDISPSVHMSALSSRAWFRSRCNKAWRGAHHSGPPRVAHHSHQLHQPHQSHQSSQPQQSQPAHAPHTATPTRKHPTRLKRGRPPLSRKIKEREREEENSASGKESKPRGRPSTETRAHRRPSYDIDNIVIPQSIAANTRPEILTYKEIITPKWRVMEIPEVPLNNGVMKSNRMSIESEEEDISEAAVQARHSRAETRERSRYMRKQRSRRSQHEEANTASPHQAAPLHPASPHRGASSSHPASPRQAAAPHQPASPPHPAAPQHNASPTHQPHETVRPYSPRQFPLTELTYQDMLSSMPREYRPTSPSNWGSSPLLSPLDNFEEEVDMDDASTLSPLSPLLFDGDDPDDAEWNPGPERGERRKSAFR</sequence>